<proteinExistence type="inferred from homology"/>
<name>D3BB09_HETP5</name>
<dbReference type="OMA" id="HMHASAC"/>
<evidence type="ECO:0000256" key="4">
    <source>
        <dbReference type="ARBA" id="ARBA00022490"/>
    </source>
</evidence>
<dbReference type="Gene3D" id="3.40.50.150">
    <property type="entry name" value="Vaccinia Virus protein VP39"/>
    <property type="match status" value="1"/>
</dbReference>
<keyword evidence="5" id="KW-0489">Methyltransferase</keyword>
<sequence>MLREYMSTLTPRSQSALVNLLVNKKKMITQQSIAKVMTETDRKYFLPSDAKDIYDDIPQPIGFNATLSAPHMAGVMLDYLANHLKSGANVLDIGSGSGYITACAAKLVGKSGHVVGVDHIQELVDQSIQNVTLALKATNQSDLLERITLTVGDGFLGHPDKQPYDVIYVGAAAESLPVDLVKQLKIGGRMVIPVGPANLFHQLLIVDKLEDSSIKIKSCGVVRFVPLTSKSQQLHSGNHANATKVLDLNGNKCLVRAEIIPAPDSQEFKNYEEKYNKLILGINSNS</sequence>
<comment type="subcellular location">
    <subcellularLocation>
        <location evidence="1">Cytoplasm</location>
    </subcellularLocation>
</comment>
<evidence type="ECO:0000313" key="8">
    <source>
        <dbReference type="EMBL" id="EFA81746.1"/>
    </source>
</evidence>
<keyword evidence="6" id="KW-0808">Transferase</keyword>
<dbReference type="AlphaFoldDB" id="D3BB09"/>
<dbReference type="InterPro" id="IPR000682">
    <property type="entry name" value="PCMT"/>
</dbReference>
<keyword evidence="9" id="KW-1185">Reference proteome</keyword>
<dbReference type="InParanoid" id="D3BB09"/>
<dbReference type="GO" id="GO:0032259">
    <property type="term" value="P:methylation"/>
    <property type="evidence" value="ECO:0007669"/>
    <property type="project" value="UniProtKB-KW"/>
</dbReference>
<dbReference type="SUPFAM" id="SSF53335">
    <property type="entry name" value="S-adenosyl-L-methionine-dependent methyltransferases"/>
    <property type="match status" value="1"/>
</dbReference>
<dbReference type="GO" id="GO:0004719">
    <property type="term" value="F:protein-L-isoaspartate (D-aspartate) O-methyltransferase activity"/>
    <property type="evidence" value="ECO:0007669"/>
    <property type="project" value="UniProtKB-EC"/>
</dbReference>
<evidence type="ECO:0000256" key="7">
    <source>
        <dbReference type="ARBA" id="ARBA00022691"/>
    </source>
</evidence>
<dbReference type="Pfam" id="PF01135">
    <property type="entry name" value="PCMT"/>
    <property type="match status" value="1"/>
</dbReference>
<reference evidence="8 9" key="1">
    <citation type="journal article" date="2011" name="Genome Res.">
        <title>Phylogeny-wide analysis of social amoeba genomes highlights ancient origins for complex intercellular communication.</title>
        <authorList>
            <person name="Heidel A.J."/>
            <person name="Lawal H.M."/>
            <person name="Felder M."/>
            <person name="Schilde C."/>
            <person name="Helps N.R."/>
            <person name="Tunggal B."/>
            <person name="Rivero F."/>
            <person name="John U."/>
            <person name="Schleicher M."/>
            <person name="Eichinger L."/>
            <person name="Platzer M."/>
            <person name="Noegel A.A."/>
            <person name="Schaap P."/>
            <person name="Gloeckner G."/>
        </authorList>
    </citation>
    <scope>NUCLEOTIDE SEQUENCE [LARGE SCALE GENOMIC DNA]</scope>
    <source>
        <strain evidence="9">ATCC 26659 / Pp 5 / PN500</strain>
    </source>
</reference>
<dbReference type="NCBIfam" id="TIGR00080">
    <property type="entry name" value="pimt"/>
    <property type="match status" value="1"/>
</dbReference>
<dbReference type="FunCoup" id="D3BB09">
    <property type="interactions" value="290"/>
</dbReference>
<evidence type="ECO:0000256" key="3">
    <source>
        <dbReference type="ARBA" id="ARBA00011890"/>
    </source>
</evidence>
<evidence type="ECO:0000256" key="5">
    <source>
        <dbReference type="ARBA" id="ARBA00022603"/>
    </source>
</evidence>
<evidence type="ECO:0000256" key="2">
    <source>
        <dbReference type="ARBA" id="ARBA00005369"/>
    </source>
</evidence>
<dbReference type="PANTHER" id="PTHR11579">
    <property type="entry name" value="PROTEIN-L-ISOASPARTATE O-METHYLTRANSFERASE"/>
    <property type="match status" value="1"/>
</dbReference>
<keyword evidence="4" id="KW-0963">Cytoplasm</keyword>
<evidence type="ECO:0000313" key="9">
    <source>
        <dbReference type="Proteomes" id="UP000001396"/>
    </source>
</evidence>
<dbReference type="EC" id="2.1.1.77" evidence="3"/>
<keyword evidence="7" id="KW-0949">S-adenosyl-L-methionine</keyword>
<evidence type="ECO:0000256" key="6">
    <source>
        <dbReference type="ARBA" id="ARBA00022679"/>
    </source>
</evidence>
<dbReference type="STRING" id="670386.D3BB09"/>
<dbReference type="RefSeq" id="XP_020433863.1">
    <property type="nucleotide sequence ID" value="XM_020576614.1"/>
</dbReference>
<comment type="similarity">
    <text evidence="2">Belongs to the methyltransferase superfamily. L-isoaspartyl/D-aspartyl protein methyltransferase family.</text>
</comment>
<evidence type="ECO:0000256" key="1">
    <source>
        <dbReference type="ARBA" id="ARBA00004496"/>
    </source>
</evidence>
<dbReference type="Proteomes" id="UP000001396">
    <property type="component" value="Unassembled WGS sequence"/>
</dbReference>
<accession>D3BB09</accession>
<dbReference type="EMBL" id="ADBJ01000025">
    <property type="protein sequence ID" value="EFA81746.1"/>
    <property type="molecule type" value="Genomic_DNA"/>
</dbReference>
<dbReference type="GO" id="GO:0005737">
    <property type="term" value="C:cytoplasm"/>
    <property type="evidence" value="ECO:0007669"/>
    <property type="project" value="UniProtKB-SubCell"/>
</dbReference>
<comment type="caution">
    <text evidence="8">The sequence shown here is derived from an EMBL/GenBank/DDBJ whole genome shotgun (WGS) entry which is preliminary data.</text>
</comment>
<organism evidence="8 9">
    <name type="scientific">Heterostelium pallidum (strain ATCC 26659 / Pp 5 / PN500)</name>
    <name type="common">Cellular slime mold</name>
    <name type="synonym">Polysphondylium pallidum</name>
    <dbReference type="NCBI Taxonomy" id="670386"/>
    <lineage>
        <taxon>Eukaryota</taxon>
        <taxon>Amoebozoa</taxon>
        <taxon>Evosea</taxon>
        <taxon>Eumycetozoa</taxon>
        <taxon>Dictyostelia</taxon>
        <taxon>Acytosteliales</taxon>
        <taxon>Acytosteliaceae</taxon>
        <taxon>Heterostelium</taxon>
    </lineage>
</organism>
<dbReference type="CDD" id="cd02440">
    <property type="entry name" value="AdoMet_MTases"/>
    <property type="match status" value="1"/>
</dbReference>
<dbReference type="InterPro" id="IPR029063">
    <property type="entry name" value="SAM-dependent_MTases_sf"/>
</dbReference>
<dbReference type="PANTHER" id="PTHR11579:SF0">
    <property type="entry name" value="PROTEIN-L-ISOASPARTATE(D-ASPARTATE) O-METHYLTRANSFERASE"/>
    <property type="match status" value="1"/>
</dbReference>
<protein>
    <recommendedName>
        <fullName evidence="3">protein-L-isoaspartate(D-aspartate) O-methyltransferase</fullName>
        <ecNumber evidence="3">2.1.1.77</ecNumber>
    </recommendedName>
</protein>
<dbReference type="GeneID" id="31361224"/>
<gene>
    <name evidence="8" type="primary">pcmA</name>
    <name evidence="8" type="ORF">PPL_05740</name>
</gene>